<evidence type="ECO:0000259" key="2">
    <source>
        <dbReference type="SMART" id="SM00989"/>
    </source>
</evidence>
<dbReference type="InterPro" id="IPR036388">
    <property type="entry name" value="WH-like_DNA-bd_sf"/>
</dbReference>
<dbReference type="GO" id="GO:0003700">
    <property type="term" value="F:DNA-binding transcription factor activity"/>
    <property type="evidence" value="ECO:0007669"/>
    <property type="project" value="InterPro"/>
</dbReference>
<dbReference type="RefSeq" id="WP_169736247.1">
    <property type="nucleotide sequence ID" value="NZ_DUIH01000014.1"/>
</dbReference>
<dbReference type="PANTHER" id="PTHR35090:SF2">
    <property type="entry name" value="ARSR FAMILY TRANSCRIPTIONAL REGULATOR"/>
    <property type="match status" value="1"/>
</dbReference>
<dbReference type="SUPFAM" id="SSF111126">
    <property type="entry name" value="Ligand-binding domain in the NO signalling and Golgi transport"/>
    <property type="match status" value="1"/>
</dbReference>
<dbReference type="EMBL" id="DUIH01000014">
    <property type="protein sequence ID" value="HIH69867.1"/>
    <property type="molecule type" value="Genomic_DNA"/>
</dbReference>
<reference evidence="3" key="1">
    <citation type="journal article" date="2020" name="bioRxiv">
        <title>A rank-normalized archaeal taxonomy based on genome phylogeny resolves widespread incomplete and uneven classifications.</title>
        <authorList>
            <person name="Rinke C."/>
            <person name="Chuvochina M."/>
            <person name="Mussig A.J."/>
            <person name="Chaumeil P.-A."/>
            <person name="Waite D.W."/>
            <person name="Whitman W.B."/>
            <person name="Parks D.H."/>
            <person name="Hugenholtz P."/>
        </authorList>
    </citation>
    <scope>NUCLEOTIDE SEQUENCE</scope>
    <source>
        <strain evidence="3">UBA12518</strain>
    </source>
</reference>
<dbReference type="InterPro" id="IPR001845">
    <property type="entry name" value="HTH_ArsR_DNA-bd_dom"/>
</dbReference>
<evidence type="ECO:0000313" key="4">
    <source>
        <dbReference type="Proteomes" id="UP000600363"/>
    </source>
</evidence>
<dbReference type="CDD" id="cd00090">
    <property type="entry name" value="HTH_ARSR"/>
    <property type="match status" value="1"/>
</dbReference>
<evidence type="ECO:0000259" key="1">
    <source>
        <dbReference type="SMART" id="SM00418"/>
    </source>
</evidence>
<dbReference type="InterPro" id="IPR036390">
    <property type="entry name" value="WH_DNA-bd_sf"/>
</dbReference>
<dbReference type="Pfam" id="PF01022">
    <property type="entry name" value="HTH_5"/>
    <property type="match status" value="1"/>
</dbReference>
<name>A0A832RXP7_9EURY</name>
<accession>A0A832RXP7</accession>
<dbReference type="Proteomes" id="UP000600363">
    <property type="component" value="Unassembled WGS sequence"/>
</dbReference>
<dbReference type="SMART" id="SM00418">
    <property type="entry name" value="HTH_ARSR"/>
    <property type="match status" value="1"/>
</dbReference>
<dbReference type="Gene3D" id="3.30.1380.20">
    <property type="entry name" value="Trafficking protein particle complex subunit 3"/>
    <property type="match status" value="1"/>
</dbReference>
<protein>
    <submittedName>
        <fullName evidence="3">Helix-turn-helix domain-containing protein</fullName>
    </submittedName>
</protein>
<dbReference type="SUPFAM" id="SSF46785">
    <property type="entry name" value="Winged helix' DNA-binding domain"/>
    <property type="match status" value="1"/>
</dbReference>
<dbReference type="AlphaFoldDB" id="A0A832RXP7"/>
<dbReference type="InterPro" id="IPR024096">
    <property type="entry name" value="NO_sig/Golgi_transp_ligand-bd"/>
</dbReference>
<proteinExistence type="predicted"/>
<dbReference type="SMART" id="SM00989">
    <property type="entry name" value="V4R"/>
    <property type="match status" value="1"/>
</dbReference>
<organism evidence="3 4">
    <name type="scientific">Methermicoccus shengliensis</name>
    <dbReference type="NCBI Taxonomy" id="660064"/>
    <lineage>
        <taxon>Archaea</taxon>
        <taxon>Methanobacteriati</taxon>
        <taxon>Methanobacteriota</taxon>
        <taxon>Stenosarchaea group</taxon>
        <taxon>Methanomicrobia</taxon>
        <taxon>Methanosarcinales</taxon>
        <taxon>Methermicoccaceae</taxon>
        <taxon>Methermicoccus</taxon>
    </lineage>
</organism>
<sequence>MSVQFDIYATSDGVRQFSNPTKRDILRRLQNGELTLTQLRRLTGRAQSTLSVHMRDLVEEGLVACRPHPKDGRVKVFYLTAKPIGTSAFPEKQFRCTIRERVKESLQDTPSFLRIMLKAVRYGIESTGINIDPLLRDVGGLVGTEIAKQAFSASDVDSLLLEASRFWKVHELGRMRIEEVDPLVLVVEDCFDCGGMPEIGKTLCALEEGMLEAAILTRTNRKVRVVETECFGTGYTHCRFEIR</sequence>
<gene>
    <name evidence="3" type="ORF">HA299_04520</name>
</gene>
<feature type="domain" description="HTH arsR-type" evidence="1">
    <location>
        <begin position="15"/>
        <end position="100"/>
    </location>
</feature>
<feature type="domain" description="4-vinyl reductase 4VR" evidence="2">
    <location>
        <begin position="182"/>
        <end position="243"/>
    </location>
</feature>
<dbReference type="PANTHER" id="PTHR35090">
    <property type="entry name" value="DNA-DIRECTED RNA POLYMERASE SUBUNIT I"/>
    <property type="match status" value="1"/>
</dbReference>
<dbReference type="InterPro" id="IPR004096">
    <property type="entry name" value="V4R"/>
</dbReference>
<dbReference type="Pfam" id="PF02830">
    <property type="entry name" value="V4R"/>
    <property type="match status" value="1"/>
</dbReference>
<dbReference type="InterPro" id="IPR011991">
    <property type="entry name" value="ArsR-like_HTH"/>
</dbReference>
<dbReference type="Gene3D" id="1.10.10.10">
    <property type="entry name" value="Winged helix-like DNA-binding domain superfamily/Winged helix DNA-binding domain"/>
    <property type="match status" value="1"/>
</dbReference>
<comment type="caution">
    <text evidence="3">The sequence shown here is derived from an EMBL/GenBank/DDBJ whole genome shotgun (WGS) entry which is preliminary data.</text>
</comment>
<evidence type="ECO:0000313" key="3">
    <source>
        <dbReference type="EMBL" id="HIH69867.1"/>
    </source>
</evidence>